<dbReference type="EMBL" id="JACGCI010000014">
    <property type="protein sequence ID" value="KAF6759723.1"/>
    <property type="molecule type" value="Genomic_DNA"/>
</dbReference>
<comment type="caution">
    <text evidence="1">The sequence shown here is derived from an EMBL/GenBank/DDBJ whole genome shotgun (WGS) entry which is preliminary data.</text>
</comment>
<accession>A0A8H6M8G4</accession>
<gene>
    <name evidence="1" type="ORF">DFP72DRAFT_1098692</name>
</gene>
<protein>
    <recommendedName>
        <fullName evidence="3">F-box domain-containing protein</fullName>
    </recommendedName>
</protein>
<dbReference type="AlphaFoldDB" id="A0A8H6M8G4"/>
<proteinExistence type="predicted"/>
<organism evidence="1 2">
    <name type="scientific">Ephemerocybe angulata</name>
    <dbReference type="NCBI Taxonomy" id="980116"/>
    <lineage>
        <taxon>Eukaryota</taxon>
        <taxon>Fungi</taxon>
        <taxon>Dikarya</taxon>
        <taxon>Basidiomycota</taxon>
        <taxon>Agaricomycotina</taxon>
        <taxon>Agaricomycetes</taxon>
        <taxon>Agaricomycetidae</taxon>
        <taxon>Agaricales</taxon>
        <taxon>Agaricineae</taxon>
        <taxon>Psathyrellaceae</taxon>
        <taxon>Ephemerocybe</taxon>
    </lineage>
</organism>
<name>A0A8H6M8G4_9AGAR</name>
<reference evidence="1 2" key="1">
    <citation type="submission" date="2020-07" db="EMBL/GenBank/DDBJ databases">
        <title>Comparative genomics of pyrophilous fungi reveals a link between fire events and developmental genes.</title>
        <authorList>
            <consortium name="DOE Joint Genome Institute"/>
            <person name="Steindorff A.S."/>
            <person name="Carver A."/>
            <person name="Calhoun S."/>
            <person name="Stillman K."/>
            <person name="Liu H."/>
            <person name="Lipzen A."/>
            <person name="Pangilinan J."/>
            <person name="Labutti K."/>
            <person name="Bruns T.D."/>
            <person name="Grigoriev I.V."/>
        </authorList>
    </citation>
    <scope>NUCLEOTIDE SEQUENCE [LARGE SCALE GENOMIC DNA]</scope>
    <source>
        <strain evidence="1 2">CBS 144469</strain>
    </source>
</reference>
<evidence type="ECO:0000313" key="1">
    <source>
        <dbReference type="EMBL" id="KAF6759723.1"/>
    </source>
</evidence>
<sequence>MTIEDTEEGITSPPFSLTTKALLDRIGSATNPHHVEQIKQRVHDLEREIRALKSGQNMFSSINRLPPEILGMVFEFSVDSSNLKKALRARISARECIMTVCCHWRDVALSHPPLWSRLSFCSPNYTSTMLARSKGAPLDVEFNDMRNGYFTKVLCRALGYPCRLRSVILSRSDEKKPRRHPKSPPLASRSVLGAALSKLCEPLPLLETLRIACTTGPLGDRLGFSDWRPTGLDDREELPVDFLTGGAPKLRCLSLEGCLFRWSNVPPSSVLTHLRLNALPAAEYKCPTADEFFRSLTQMPLLEDVYLESVLPLPYDSSTQVRPPVELSNLAYLHLEDSVTPVIVFFSGVRIPKRPNIEIDCGNEPNAEEMGQLLGNMAQSWNEGSGPRLRYIRMEESSLHLELVREHGEQKDDKRSMEWGTQGYNLYTNETPSGTFSRIWSINISFGLDGGEVVGDHINTFTQSLSTHFGLTHLKSLQVESDHGCSRSLFQSAFGHLPNLTTITFMGGSPRTHVFGLLPIHATDEQSIPPAHPAILFPALDSLVLKAIVFGKGTHSEVELLIQKLQQRLRVGPLCKLEITECRHIWEKDVARLKSALPDVQVEWDYLESDSESEDSE</sequence>
<evidence type="ECO:0008006" key="3">
    <source>
        <dbReference type="Google" id="ProtNLM"/>
    </source>
</evidence>
<dbReference type="Proteomes" id="UP000521943">
    <property type="component" value="Unassembled WGS sequence"/>
</dbReference>
<dbReference type="Gene3D" id="1.20.1280.50">
    <property type="match status" value="1"/>
</dbReference>
<keyword evidence="2" id="KW-1185">Reference proteome</keyword>
<evidence type="ECO:0000313" key="2">
    <source>
        <dbReference type="Proteomes" id="UP000521943"/>
    </source>
</evidence>
<dbReference type="OrthoDB" id="2994206at2759"/>